<keyword evidence="4" id="KW-1185">Reference proteome</keyword>
<evidence type="ECO:0000313" key="3">
    <source>
        <dbReference type="EnsemblMetazoa" id="HelroP165591"/>
    </source>
</evidence>
<dbReference type="KEGG" id="hro:HELRODRAFT_165591"/>
<dbReference type="EnsemblMetazoa" id="HelroT165591">
    <property type="protein sequence ID" value="HelroP165591"/>
    <property type="gene ID" value="HelroG165591"/>
</dbReference>
<feature type="region of interest" description="Disordered" evidence="1">
    <location>
        <begin position="157"/>
        <end position="198"/>
    </location>
</feature>
<dbReference type="AlphaFoldDB" id="T1EX17"/>
<dbReference type="CTD" id="20201117"/>
<protein>
    <submittedName>
        <fullName evidence="2 3">Uncharacterized protein</fullName>
    </submittedName>
</protein>
<dbReference type="InParanoid" id="T1EX17"/>
<organism evidence="3 4">
    <name type="scientific">Helobdella robusta</name>
    <name type="common">Californian leech</name>
    <dbReference type="NCBI Taxonomy" id="6412"/>
    <lineage>
        <taxon>Eukaryota</taxon>
        <taxon>Metazoa</taxon>
        <taxon>Spiralia</taxon>
        <taxon>Lophotrochozoa</taxon>
        <taxon>Annelida</taxon>
        <taxon>Clitellata</taxon>
        <taxon>Hirudinea</taxon>
        <taxon>Rhynchobdellida</taxon>
        <taxon>Glossiphoniidae</taxon>
        <taxon>Helobdella</taxon>
    </lineage>
</organism>
<name>T1EX17_HELRO</name>
<dbReference type="Proteomes" id="UP000015101">
    <property type="component" value="Unassembled WGS sequence"/>
</dbReference>
<accession>T1EX17</accession>
<dbReference type="GeneID" id="20201117"/>
<gene>
    <name evidence="3" type="primary">20201117</name>
    <name evidence="2" type="ORF">HELRODRAFT_165591</name>
</gene>
<reference evidence="3" key="3">
    <citation type="submission" date="2015-06" db="UniProtKB">
        <authorList>
            <consortium name="EnsemblMetazoa"/>
        </authorList>
    </citation>
    <scope>IDENTIFICATION</scope>
</reference>
<evidence type="ECO:0000313" key="4">
    <source>
        <dbReference type="Proteomes" id="UP000015101"/>
    </source>
</evidence>
<dbReference type="EMBL" id="KB097700">
    <property type="protein sequence ID" value="ESN91538.1"/>
    <property type="molecule type" value="Genomic_DNA"/>
</dbReference>
<evidence type="ECO:0000256" key="1">
    <source>
        <dbReference type="SAM" id="MobiDB-lite"/>
    </source>
</evidence>
<dbReference type="EMBL" id="AMQM01002103">
    <property type="status" value="NOT_ANNOTATED_CDS"/>
    <property type="molecule type" value="Genomic_DNA"/>
</dbReference>
<evidence type="ECO:0000313" key="2">
    <source>
        <dbReference type="EMBL" id="ESN91538.1"/>
    </source>
</evidence>
<proteinExistence type="predicted"/>
<reference evidence="4" key="1">
    <citation type="submission" date="2012-12" db="EMBL/GenBank/DDBJ databases">
        <authorList>
            <person name="Hellsten U."/>
            <person name="Grimwood J."/>
            <person name="Chapman J.A."/>
            <person name="Shapiro H."/>
            <person name="Aerts A."/>
            <person name="Otillar R.P."/>
            <person name="Terry A.Y."/>
            <person name="Boore J.L."/>
            <person name="Simakov O."/>
            <person name="Marletaz F."/>
            <person name="Cho S.-J."/>
            <person name="Edsinger-Gonzales E."/>
            <person name="Havlak P."/>
            <person name="Kuo D.-H."/>
            <person name="Larsson T."/>
            <person name="Lv J."/>
            <person name="Arendt D."/>
            <person name="Savage R."/>
            <person name="Osoegawa K."/>
            <person name="de Jong P."/>
            <person name="Lindberg D.R."/>
            <person name="Seaver E.C."/>
            <person name="Weisblat D.A."/>
            <person name="Putnam N.H."/>
            <person name="Grigoriev I.V."/>
            <person name="Rokhsar D.S."/>
        </authorList>
    </citation>
    <scope>NUCLEOTIDE SEQUENCE</scope>
</reference>
<feature type="compositionally biased region" description="Basic and acidic residues" evidence="1">
    <location>
        <begin position="182"/>
        <end position="192"/>
    </location>
</feature>
<reference evidence="2 4" key="2">
    <citation type="journal article" date="2013" name="Nature">
        <title>Insights into bilaterian evolution from three spiralian genomes.</title>
        <authorList>
            <person name="Simakov O."/>
            <person name="Marletaz F."/>
            <person name="Cho S.J."/>
            <person name="Edsinger-Gonzales E."/>
            <person name="Havlak P."/>
            <person name="Hellsten U."/>
            <person name="Kuo D.H."/>
            <person name="Larsson T."/>
            <person name="Lv J."/>
            <person name="Arendt D."/>
            <person name="Savage R."/>
            <person name="Osoegawa K."/>
            <person name="de Jong P."/>
            <person name="Grimwood J."/>
            <person name="Chapman J.A."/>
            <person name="Shapiro H."/>
            <person name="Aerts A."/>
            <person name="Otillar R.P."/>
            <person name="Terry A.Y."/>
            <person name="Boore J.L."/>
            <person name="Grigoriev I.V."/>
            <person name="Lindberg D.R."/>
            <person name="Seaver E.C."/>
            <person name="Weisblat D.A."/>
            <person name="Putnam N.H."/>
            <person name="Rokhsar D.S."/>
        </authorList>
    </citation>
    <scope>NUCLEOTIDE SEQUENCE</scope>
</reference>
<dbReference type="RefSeq" id="XP_009030378.1">
    <property type="nucleotide sequence ID" value="XM_009032130.1"/>
</dbReference>
<feature type="compositionally biased region" description="Low complexity" evidence="1">
    <location>
        <begin position="162"/>
        <end position="181"/>
    </location>
</feature>
<sequence>MSKFDKIIMYLVTAIVTQRANGGPACYHCSDCIQPFYYYGKMCPRYNALCGVSYYSRDGWASIEADRYCVPEYFPLGCFVPISNNRIIMCTCRGIDCNAGNMLMVKQVPFKNSKPDFYSIPRKDLIETVLEDNRKTLIYTQEQLKLNAQEVRNKIGGSRTATKNIKTNNKNNNNNKNINKNCTRDSTEKRNDTIAGCK</sequence>
<dbReference type="HOGENOM" id="CLU_1379499_0_0_1"/>